<dbReference type="GO" id="GO:0043565">
    <property type="term" value="F:sequence-specific DNA binding"/>
    <property type="evidence" value="ECO:0007669"/>
    <property type="project" value="InterPro"/>
</dbReference>
<dbReference type="EMBL" id="HBGI01001290">
    <property type="protein sequence ID" value="CAD9239101.1"/>
    <property type="molecule type" value="Transcribed_RNA"/>
</dbReference>
<keyword evidence="3" id="KW-0862">Zinc</keyword>
<dbReference type="InterPro" id="IPR052138">
    <property type="entry name" value="GATA_ZnFinger_Domain"/>
</dbReference>
<feature type="domain" description="GATA-type" evidence="6">
    <location>
        <begin position="4"/>
        <end position="43"/>
    </location>
</feature>
<evidence type="ECO:0000256" key="1">
    <source>
        <dbReference type="ARBA" id="ARBA00022723"/>
    </source>
</evidence>
<dbReference type="PANTHER" id="PTHR47255">
    <property type="entry name" value="GATA TRANSCRIPTION FACTOR 22-RELATED"/>
    <property type="match status" value="1"/>
</dbReference>
<evidence type="ECO:0000256" key="2">
    <source>
        <dbReference type="ARBA" id="ARBA00022771"/>
    </source>
</evidence>
<gene>
    <name evidence="7" type="ORF">EAUS1353_LOCUS833</name>
    <name evidence="8" type="ORF">EAUS1353_LOCUS834</name>
</gene>
<name>A0A6T5W2Z0_9RHOD</name>
<dbReference type="PANTHER" id="PTHR47255:SF4">
    <property type="entry name" value="GATA ZINC FINGER DOMAIN-CONTAINING PROTEIN 12"/>
    <property type="match status" value="1"/>
</dbReference>
<dbReference type="PROSITE" id="PS50114">
    <property type="entry name" value="GATA_ZN_FINGER_2"/>
    <property type="match status" value="1"/>
</dbReference>
<sequence>MVAEKAVKRCSHCGTSDTPLWRLGPQGAKTLCNACGLRWRKTGRFVDDDAHAPQKQQHAVHPQSVSQQDAHQKVQHIPAKPAVAKKAKKPSAAGSAPAQSRPGAEVIAAARHANRSHRKKVGGSLSQAVDVERHVVNDYLPPAAEVFRQSATKRSERVYTLEDFWPYYHNVFSGLMVVHKSR</sequence>
<dbReference type="InterPro" id="IPR000679">
    <property type="entry name" value="Znf_GATA"/>
</dbReference>
<dbReference type="CDD" id="cd00202">
    <property type="entry name" value="ZnF_GATA"/>
    <property type="match status" value="1"/>
</dbReference>
<reference evidence="7" key="1">
    <citation type="submission" date="2021-01" db="EMBL/GenBank/DDBJ databases">
        <authorList>
            <person name="Corre E."/>
            <person name="Pelletier E."/>
            <person name="Niang G."/>
            <person name="Scheremetjew M."/>
            <person name="Finn R."/>
            <person name="Kale V."/>
            <person name="Holt S."/>
            <person name="Cochrane G."/>
            <person name="Meng A."/>
            <person name="Brown T."/>
            <person name="Cohen L."/>
        </authorList>
    </citation>
    <scope>NUCLEOTIDE SEQUENCE</scope>
    <source>
        <strain evidence="7">CCMP3124</strain>
    </source>
</reference>
<dbReference type="SMART" id="SM00401">
    <property type="entry name" value="ZnF_GATA"/>
    <property type="match status" value="1"/>
</dbReference>
<dbReference type="InterPro" id="IPR013088">
    <property type="entry name" value="Znf_NHR/GATA"/>
</dbReference>
<feature type="compositionally biased region" description="Low complexity" evidence="5">
    <location>
        <begin position="90"/>
        <end position="103"/>
    </location>
</feature>
<feature type="region of interest" description="Disordered" evidence="5">
    <location>
        <begin position="50"/>
        <end position="103"/>
    </location>
</feature>
<dbReference type="Pfam" id="PF00320">
    <property type="entry name" value="GATA"/>
    <property type="match status" value="1"/>
</dbReference>
<dbReference type="EMBL" id="HBGI01001291">
    <property type="protein sequence ID" value="CAD9239102.1"/>
    <property type="molecule type" value="Transcribed_RNA"/>
</dbReference>
<protein>
    <recommendedName>
        <fullName evidence="6">GATA-type domain-containing protein</fullName>
    </recommendedName>
</protein>
<accession>A0A6T5W2Z0</accession>
<evidence type="ECO:0000256" key="3">
    <source>
        <dbReference type="ARBA" id="ARBA00022833"/>
    </source>
</evidence>
<dbReference type="GO" id="GO:0006355">
    <property type="term" value="P:regulation of DNA-templated transcription"/>
    <property type="evidence" value="ECO:0007669"/>
    <property type="project" value="InterPro"/>
</dbReference>
<dbReference type="AlphaFoldDB" id="A0A6T5W2Z0"/>
<evidence type="ECO:0000256" key="4">
    <source>
        <dbReference type="PROSITE-ProRule" id="PRU00094"/>
    </source>
</evidence>
<evidence type="ECO:0000313" key="8">
    <source>
        <dbReference type="EMBL" id="CAD9239102.1"/>
    </source>
</evidence>
<proteinExistence type="predicted"/>
<dbReference type="Gene3D" id="3.30.50.10">
    <property type="entry name" value="Erythroid Transcription Factor GATA-1, subunit A"/>
    <property type="match status" value="1"/>
</dbReference>
<keyword evidence="1" id="KW-0479">Metal-binding</keyword>
<dbReference type="SUPFAM" id="SSF57716">
    <property type="entry name" value="Glucocorticoid receptor-like (DNA-binding domain)"/>
    <property type="match status" value="1"/>
</dbReference>
<evidence type="ECO:0000313" key="7">
    <source>
        <dbReference type="EMBL" id="CAD9239101.1"/>
    </source>
</evidence>
<keyword evidence="2 4" id="KW-0863">Zinc-finger</keyword>
<organism evidence="7">
    <name type="scientific">Erythrolobus australicus</name>
    <dbReference type="NCBI Taxonomy" id="1077150"/>
    <lineage>
        <taxon>Eukaryota</taxon>
        <taxon>Rhodophyta</taxon>
        <taxon>Bangiophyceae</taxon>
        <taxon>Porphyridiales</taxon>
        <taxon>Porphyridiaceae</taxon>
        <taxon>Erythrolobus</taxon>
    </lineage>
</organism>
<dbReference type="GO" id="GO:0008270">
    <property type="term" value="F:zinc ion binding"/>
    <property type="evidence" value="ECO:0007669"/>
    <property type="project" value="UniProtKB-KW"/>
</dbReference>
<dbReference type="PROSITE" id="PS00344">
    <property type="entry name" value="GATA_ZN_FINGER_1"/>
    <property type="match status" value="1"/>
</dbReference>
<evidence type="ECO:0000259" key="6">
    <source>
        <dbReference type="PROSITE" id="PS50114"/>
    </source>
</evidence>
<evidence type="ECO:0000256" key="5">
    <source>
        <dbReference type="SAM" id="MobiDB-lite"/>
    </source>
</evidence>